<evidence type="ECO:0000256" key="3">
    <source>
        <dbReference type="ARBA" id="ARBA00022801"/>
    </source>
</evidence>
<evidence type="ECO:0000256" key="2">
    <source>
        <dbReference type="ARBA" id="ARBA00022670"/>
    </source>
</evidence>
<dbReference type="Gene3D" id="3.40.50.1820">
    <property type="entry name" value="alpha/beta hydrolase"/>
    <property type="match status" value="1"/>
</dbReference>
<dbReference type="Pfam" id="PF00326">
    <property type="entry name" value="Peptidase_S9"/>
    <property type="match status" value="1"/>
</dbReference>
<keyword evidence="4 5" id="KW-0720">Serine protease</keyword>
<dbReference type="GO" id="GO:0004252">
    <property type="term" value="F:serine-type endopeptidase activity"/>
    <property type="evidence" value="ECO:0007669"/>
    <property type="project" value="UniProtKB-UniRule"/>
</dbReference>
<dbReference type="InterPro" id="IPR002470">
    <property type="entry name" value="Peptidase_S9A"/>
</dbReference>
<accession>A0A7S4JEN5</accession>
<evidence type="ECO:0000259" key="7">
    <source>
        <dbReference type="Pfam" id="PF00326"/>
    </source>
</evidence>
<dbReference type="Gene3D" id="2.130.10.120">
    <property type="entry name" value="Prolyl oligopeptidase, N-terminal domain"/>
    <property type="match status" value="1"/>
</dbReference>
<dbReference type="EC" id="3.4.21.-" evidence="5"/>
<dbReference type="PANTHER" id="PTHR42881:SF13">
    <property type="entry name" value="PROLYL ENDOPEPTIDASE"/>
    <property type="match status" value="1"/>
</dbReference>
<evidence type="ECO:0000259" key="8">
    <source>
        <dbReference type="Pfam" id="PF02897"/>
    </source>
</evidence>
<dbReference type="EMBL" id="HBKQ01038928">
    <property type="protein sequence ID" value="CAE2261237.1"/>
    <property type="molecule type" value="Transcribed_RNA"/>
</dbReference>
<feature type="domain" description="Peptidase S9A N-terminal" evidence="8">
    <location>
        <begin position="22"/>
        <end position="416"/>
    </location>
</feature>
<gene>
    <name evidence="9" type="ORF">OAUR00152_LOCUS26955</name>
</gene>
<proteinExistence type="inferred from homology"/>
<dbReference type="InterPro" id="IPR029058">
    <property type="entry name" value="AB_hydrolase_fold"/>
</dbReference>
<evidence type="ECO:0000256" key="4">
    <source>
        <dbReference type="ARBA" id="ARBA00022825"/>
    </source>
</evidence>
<sequence>MTAAFALSTSAGEKPPSTPAPSDPHKFLEDVLGDKSLDWVKARNKECISALGDPTATERYRRILAILDSKDKIPSVRQIGDGYLYNFWQDEKHVQGIWRKTTLDSYRSNELEWTTVLDLDALPPPTTGTASTWVWHGSSLLEEGPGGKWDRALISLSPGGSDADITREMDLVTEKFVDPEDGGFALLEAAKTSVDYRSRDEVLVGTDFEGDGSSLTDSGYPRVIKSWKRGTPLADAVTVFEGEKADIAAHQWAYHDRGGTVHEFRIRSITFYTSKYWYRPLTLDGLASTTADIEEVPFEPVPIPEDAEISTFGNEATINLRTDWQPPGSDITYKAGALITAPMEEVMKNNWSNVMVLFEPTQTCSLQGTTKTKDCIVLSVLEDVRTALVIWKSEGSGTWTIVPSPDDSVPVGEHVSVTNVNRDSAHDNSVFLWRDGYLKPDALELVPDVGSGLLKGEPLKSKPAMFDATGLCVDQHFCESKDGTKVPYFVMRKENLVFDGSNPTLLDAYGGFEISMLPGYSAGVGAGWLEQGGVKVIANIRGGGEYGPKWHQAALKEKRYKCYEDMEAVAQDLIDRKITCPSKLACIGGSNGGLMVGNLITRPLASRLFGSAVCQVPLLDMKVYSHLLAGASWMAEYGDPDKPEEWAFLRKHSPYHILRHDNLGIPEEGAASKVQVENADWKCPKVLFTTSTRDDRVHPGHARKMVRSLIGEALAMGKAETVYYWENVEGGHGGAADNKQRAHMWALTYEFLAQMLELKS</sequence>
<dbReference type="GO" id="GO:0005829">
    <property type="term" value="C:cytosol"/>
    <property type="evidence" value="ECO:0007669"/>
    <property type="project" value="TreeGrafter"/>
</dbReference>
<dbReference type="GO" id="GO:0006508">
    <property type="term" value="P:proteolysis"/>
    <property type="evidence" value="ECO:0007669"/>
    <property type="project" value="UniProtKB-KW"/>
</dbReference>
<dbReference type="AlphaFoldDB" id="A0A7S4JEN5"/>
<comment type="similarity">
    <text evidence="1 5">Belongs to the peptidase S9A family.</text>
</comment>
<dbReference type="GO" id="GO:0070012">
    <property type="term" value="F:oligopeptidase activity"/>
    <property type="evidence" value="ECO:0007669"/>
    <property type="project" value="TreeGrafter"/>
</dbReference>
<dbReference type="InterPro" id="IPR051167">
    <property type="entry name" value="Prolyl_oligopep/macrocyclase"/>
</dbReference>
<dbReference type="PRINTS" id="PR00862">
    <property type="entry name" value="PROLIGOPTASE"/>
</dbReference>
<dbReference type="InterPro" id="IPR001375">
    <property type="entry name" value="Peptidase_S9_cat"/>
</dbReference>
<keyword evidence="2 5" id="KW-0645">Protease</keyword>
<dbReference type="SUPFAM" id="SSF50993">
    <property type="entry name" value="Peptidase/esterase 'gauge' domain"/>
    <property type="match status" value="1"/>
</dbReference>
<dbReference type="Pfam" id="PF02897">
    <property type="entry name" value="Peptidase_S9_N"/>
    <property type="match status" value="1"/>
</dbReference>
<dbReference type="InterPro" id="IPR023302">
    <property type="entry name" value="Pept_S9A_N"/>
</dbReference>
<feature type="region of interest" description="Disordered" evidence="6">
    <location>
        <begin position="1"/>
        <end position="24"/>
    </location>
</feature>
<evidence type="ECO:0000313" key="9">
    <source>
        <dbReference type="EMBL" id="CAE2261237.1"/>
    </source>
</evidence>
<reference evidence="9" key="1">
    <citation type="submission" date="2021-01" db="EMBL/GenBank/DDBJ databases">
        <authorList>
            <person name="Corre E."/>
            <person name="Pelletier E."/>
            <person name="Niang G."/>
            <person name="Scheremetjew M."/>
            <person name="Finn R."/>
            <person name="Kale V."/>
            <person name="Holt S."/>
            <person name="Cochrane G."/>
            <person name="Meng A."/>
            <person name="Brown T."/>
            <person name="Cohen L."/>
        </authorList>
    </citation>
    <scope>NUCLEOTIDE SEQUENCE</scope>
    <source>
        <strain evidence="9">Isolate 1302-5</strain>
    </source>
</reference>
<keyword evidence="3 5" id="KW-0378">Hydrolase</keyword>
<evidence type="ECO:0000256" key="5">
    <source>
        <dbReference type="RuleBase" id="RU368024"/>
    </source>
</evidence>
<organism evidence="9">
    <name type="scientific">Odontella aurita</name>
    <dbReference type="NCBI Taxonomy" id="265563"/>
    <lineage>
        <taxon>Eukaryota</taxon>
        <taxon>Sar</taxon>
        <taxon>Stramenopiles</taxon>
        <taxon>Ochrophyta</taxon>
        <taxon>Bacillariophyta</taxon>
        <taxon>Mediophyceae</taxon>
        <taxon>Biddulphiophycidae</taxon>
        <taxon>Eupodiscales</taxon>
        <taxon>Odontellaceae</taxon>
        <taxon>Odontella</taxon>
    </lineage>
</organism>
<dbReference type="PANTHER" id="PTHR42881">
    <property type="entry name" value="PROLYL ENDOPEPTIDASE"/>
    <property type="match status" value="1"/>
</dbReference>
<evidence type="ECO:0000256" key="6">
    <source>
        <dbReference type="SAM" id="MobiDB-lite"/>
    </source>
</evidence>
<name>A0A7S4JEN5_9STRA</name>
<protein>
    <recommendedName>
        <fullName evidence="5">Prolyl endopeptidase</fullName>
        <ecNumber evidence="5">3.4.21.-</ecNumber>
    </recommendedName>
</protein>
<evidence type="ECO:0000256" key="1">
    <source>
        <dbReference type="ARBA" id="ARBA00005228"/>
    </source>
</evidence>
<dbReference type="SUPFAM" id="SSF53474">
    <property type="entry name" value="alpha/beta-Hydrolases"/>
    <property type="match status" value="1"/>
</dbReference>
<feature type="domain" description="Peptidase S9 prolyl oligopeptidase catalytic" evidence="7">
    <location>
        <begin position="528"/>
        <end position="757"/>
    </location>
</feature>